<evidence type="ECO:0000256" key="1">
    <source>
        <dbReference type="SAM" id="Coils"/>
    </source>
</evidence>
<accession>A0A4Z1JNC8</accession>
<evidence type="ECO:0000313" key="3">
    <source>
        <dbReference type="Proteomes" id="UP000297229"/>
    </source>
</evidence>
<evidence type="ECO:0000313" key="2">
    <source>
        <dbReference type="EMBL" id="TGO75271.1"/>
    </source>
</evidence>
<reference evidence="2 3" key="1">
    <citation type="submission" date="2017-12" db="EMBL/GenBank/DDBJ databases">
        <title>Comparative genomics of Botrytis spp.</title>
        <authorList>
            <person name="Valero-Jimenez C.A."/>
            <person name="Tapia P."/>
            <person name="Veloso J."/>
            <person name="Silva-Moreno E."/>
            <person name="Staats M."/>
            <person name="Valdes J.H."/>
            <person name="Van Kan J.A.L."/>
        </authorList>
    </citation>
    <scope>NUCLEOTIDE SEQUENCE [LARGE SCALE GENOMIC DNA]</scope>
    <source>
        <strain evidence="2 3">Be9601</strain>
    </source>
</reference>
<sequence length="418" mass="48489">MEELGAAELVANISKYDLAQTLYMMPIFQAQSDAVAIDLQRARECIRGLEEHTQNSIEHYLRASHKRRQRLEPCIRFGVRNNERALIELKKHQKDLKAEEIHCIAVDEMIRKRWKILLEEEAAEKNANASEMMGSSGKTEDSPLKRMKEMLKDNADKVTFSNNETREFENRINSKATDIICHKVRISKWKVCINVAQEAVRKLEQTKKEYKEGIEKNRQEIEELKREEEMILAIQKQGEALEEKLQGILQKDLKKFLEGELEKAGLSLEKESEGDQTEKIEGDGGKKMVREALIGCQNYINSRTQDLEYLEQIVMDRKSKIEREEEEIRRIEEKLVIRRKDLRCAEQALEEYRAETSGLKEKEKLLLVAQGRGEEFLKKLLKAGKVELDAMIQRGLDEAESSSKKRIKVESKENEGDV</sequence>
<proteinExistence type="predicted"/>
<keyword evidence="3" id="KW-1185">Reference proteome</keyword>
<dbReference type="EMBL" id="PQXM01000223">
    <property type="protein sequence ID" value="TGO75271.1"/>
    <property type="molecule type" value="Genomic_DNA"/>
</dbReference>
<comment type="caution">
    <text evidence="2">The sequence shown here is derived from an EMBL/GenBank/DDBJ whole genome shotgun (WGS) entry which is preliminary data.</text>
</comment>
<keyword evidence="1" id="KW-0175">Coiled coil</keyword>
<gene>
    <name evidence="2" type="ORF">BELL_0224g00220</name>
</gene>
<dbReference type="Proteomes" id="UP000297229">
    <property type="component" value="Unassembled WGS sequence"/>
</dbReference>
<name>A0A4Z1JNC8_9HELO</name>
<feature type="coiled-coil region" evidence="1">
    <location>
        <begin position="307"/>
        <end position="362"/>
    </location>
</feature>
<dbReference type="AlphaFoldDB" id="A0A4Z1JNC8"/>
<organism evidence="2 3">
    <name type="scientific">Botrytis elliptica</name>
    <dbReference type="NCBI Taxonomy" id="278938"/>
    <lineage>
        <taxon>Eukaryota</taxon>
        <taxon>Fungi</taxon>
        <taxon>Dikarya</taxon>
        <taxon>Ascomycota</taxon>
        <taxon>Pezizomycotina</taxon>
        <taxon>Leotiomycetes</taxon>
        <taxon>Helotiales</taxon>
        <taxon>Sclerotiniaceae</taxon>
        <taxon>Botrytis</taxon>
    </lineage>
</organism>
<protein>
    <submittedName>
        <fullName evidence="2">Uncharacterized protein</fullName>
    </submittedName>
</protein>
<feature type="coiled-coil region" evidence="1">
    <location>
        <begin position="193"/>
        <end position="244"/>
    </location>
</feature>